<gene>
    <name evidence="1" type="ORF">HNQ88_002151</name>
</gene>
<evidence type="ECO:0000313" key="1">
    <source>
        <dbReference type="EMBL" id="MDR6239114.1"/>
    </source>
</evidence>
<reference evidence="1" key="1">
    <citation type="submission" date="2023-07" db="EMBL/GenBank/DDBJ databases">
        <title>Genomic Encyclopedia of Type Strains, Phase IV (KMG-IV): sequencing the most valuable type-strain genomes for metagenomic binning, comparative biology and taxonomic classification.</title>
        <authorList>
            <person name="Goeker M."/>
        </authorList>
    </citation>
    <scope>NUCLEOTIDE SEQUENCE</scope>
    <source>
        <strain evidence="1">DSM 26174</strain>
    </source>
</reference>
<name>A0AAE3XNG3_9BACT</name>
<keyword evidence="2" id="KW-1185">Reference proteome</keyword>
<dbReference type="Proteomes" id="UP001185092">
    <property type="component" value="Unassembled WGS sequence"/>
</dbReference>
<organism evidence="1 2">
    <name type="scientific">Aureibacter tunicatorum</name>
    <dbReference type="NCBI Taxonomy" id="866807"/>
    <lineage>
        <taxon>Bacteria</taxon>
        <taxon>Pseudomonadati</taxon>
        <taxon>Bacteroidota</taxon>
        <taxon>Cytophagia</taxon>
        <taxon>Cytophagales</taxon>
        <taxon>Persicobacteraceae</taxon>
        <taxon>Aureibacter</taxon>
    </lineage>
</organism>
<accession>A0AAE3XNG3</accession>
<sequence length="103" mass="11780">MKKVTLAIILAVIWLPLLLLLIFVFRTEDSDDYGYLEKLDQLHVGLKTSDVVKILGQPEEKSYQFPDTVYVYPVPKRKSGEIEVFIDTAGQVSNIIYGNNEFK</sequence>
<dbReference type="EMBL" id="JAVDQD010000002">
    <property type="protein sequence ID" value="MDR6239114.1"/>
    <property type="molecule type" value="Genomic_DNA"/>
</dbReference>
<comment type="caution">
    <text evidence="1">The sequence shown here is derived from an EMBL/GenBank/DDBJ whole genome shotgun (WGS) entry which is preliminary data.</text>
</comment>
<dbReference type="RefSeq" id="WP_309938654.1">
    <property type="nucleotide sequence ID" value="NZ_AP025305.1"/>
</dbReference>
<proteinExistence type="predicted"/>
<protein>
    <submittedName>
        <fullName evidence="1">Outer membrane protein assembly factor BamE (Lipoprotein component of BamABCDE complex)</fullName>
    </submittedName>
</protein>
<evidence type="ECO:0000313" key="2">
    <source>
        <dbReference type="Proteomes" id="UP001185092"/>
    </source>
</evidence>
<dbReference type="AlphaFoldDB" id="A0AAE3XNG3"/>